<keyword evidence="3 6" id="KW-0812">Transmembrane</keyword>
<dbReference type="EMBL" id="CP058690">
    <property type="protein sequence ID" value="QLH14918.1"/>
    <property type="molecule type" value="Genomic_DNA"/>
</dbReference>
<keyword evidence="4 6" id="KW-1133">Transmembrane helix</keyword>
<sequence>MTAMRRDLLLCGLFACVALFWPMISGMRYSITQTTFFFIWATVVVQWNLVFGIGGIFSLAQVAIFAIGAYVTAMLGYYLGTSMLLAMPAGAVVAVVASIILGIACLRLYGPYVALLTICVSQVLYVLIVNDTDCFTNPPAGCMPLMGGVRGFSRFGDLGFRDWLGAGFYVGNYYVGLLLLSAAILFSIMIIHSPMGLAFRALRDNPVYAAARGVDRFRYQLWIFGLSAFFTGLAGAFYAVNTGVVGPVVFSFQHLLFLLSMIIVGGIGTVWGPVIGAAVLMLADEAMRELGDFRDIGMGLILVACVVLMPRGLTGLFHDISTRLAKSSGTEGEKSCQR</sequence>
<dbReference type="GO" id="GO:0015658">
    <property type="term" value="F:branched-chain amino acid transmembrane transporter activity"/>
    <property type="evidence" value="ECO:0007669"/>
    <property type="project" value="InterPro"/>
</dbReference>
<name>A0A7H9BVS1_PARPN</name>
<feature type="transmembrane region" description="Helical" evidence="6">
    <location>
        <begin position="112"/>
        <end position="129"/>
    </location>
</feature>
<dbReference type="CDD" id="cd06581">
    <property type="entry name" value="TM_PBP1_LivM_like"/>
    <property type="match status" value="1"/>
</dbReference>
<dbReference type="GO" id="GO:0005886">
    <property type="term" value="C:plasma membrane"/>
    <property type="evidence" value="ECO:0007669"/>
    <property type="project" value="UniProtKB-SubCell"/>
</dbReference>
<feature type="transmembrane region" description="Helical" evidence="6">
    <location>
        <begin position="295"/>
        <end position="313"/>
    </location>
</feature>
<evidence type="ECO:0000313" key="7">
    <source>
        <dbReference type="EMBL" id="QLH14918.1"/>
    </source>
</evidence>
<gene>
    <name evidence="7" type="ORF">HYQ43_11660</name>
</gene>
<evidence type="ECO:0000256" key="3">
    <source>
        <dbReference type="ARBA" id="ARBA00022692"/>
    </source>
</evidence>
<proteinExistence type="predicted"/>
<feature type="transmembrane region" description="Helical" evidence="6">
    <location>
        <begin position="36"/>
        <end position="57"/>
    </location>
</feature>
<feature type="transmembrane region" description="Helical" evidence="6">
    <location>
        <begin position="252"/>
        <end position="283"/>
    </location>
</feature>
<dbReference type="RefSeq" id="WP_011749326.1">
    <property type="nucleotide sequence ID" value="NZ_CP058690.1"/>
</dbReference>
<organism evidence="7 8">
    <name type="scientific">Paracoccus pantotrophus</name>
    <name type="common">Thiosphaera pantotropha</name>
    <dbReference type="NCBI Taxonomy" id="82367"/>
    <lineage>
        <taxon>Bacteria</taxon>
        <taxon>Pseudomonadati</taxon>
        <taxon>Pseudomonadota</taxon>
        <taxon>Alphaproteobacteria</taxon>
        <taxon>Rhodobacterales</taxon>
        <taxon>Paracoccaceae</taxon>
        <taxon>Paracoccus</taxon>
    </lineage>
</organism>
<evidence type="ECO:0000256" key="6">
    <source>
        <dbReference type="SAM" id="Phobius"/>
    </source>
</evidence>
<feature type="transmembrane region" description="Helical" evidence="6">
    <location>
        <begin position="219"/>
        <end position="240"/>
    </location>
</feature>
<keyword evidence="2" id="KW-1003">Cell membrane</keyword>
<comment type="subcellular location">
    <subcellularLocation>
        <location evidence="1">Cell membrane</location>
        <topology evidence="1">Multi-pass membrane protein</topology>
    </subcellularLocation>
</comment>
<dbReference type="Pfam" id="PF02653">
    <property type="entry name" value="BPD_transp_2"/>
    <property type="match status" value="1"/>
</dbReference>
<evidence type="ECO:0000256" key="1">
    <source>
        <dbReference type="ARBA" id="ARBA00004651"/>
    </source>
</evidence>
<evidence type="ECO:0000313" key="8">
    <source>
        <dbReference type="Proteomes" id="UP000509322"/>
    </source>
</evidence>
<dbReference type="AlphaFoldDB" id="A0A7H9BVS1"/>
<feature type="transmembrane region" description="Helical" evidence="6">
    <location>
        <begin position="62"/>
        <end position="79"/>
    </location>
</feature>
<feature type="transmembrane region" description="Helical" evidence="6">
    <location>
        <begin position="173"/>
        <end position="199"/>
    </location>
</feature>
<reference evidence="7 8" key="1">
    <citation type="submission" date="2020-07" db="EMBL/GenBank/DDBJ databases">
        <title>The complete genome of Paracoccus pantotrophus ACCC 10489.</title>
        <authorList>
            <person name="Si Y."/>
        </authorList>
    </citation>
    <scope>NUCLEOTIDE SEQUENCE [LARGE SCALE GENOMIC DNA]</scope>
    <source>
        <strain evidence="7 8">ACCC10489</strain>
    </source>
</reference>
<dbReference type="GeneID" id="93452737"/>
<dbReference type="Proteomes" id="UP000509322">
    <property type="component" value="Chromosome 2"/>
</dbReference>
<protein>
    <submittedName>
        <fullName evidence="7">Branched-chain amino acid ABC transporter permease</fullName>
    </submittedName>
</protein>
<evidence type="ECO:0000256" key="5">
    <source>
        <dbReference type="ARBA" id="ARBA00023136"/>
    </source>
</evidence>
<evidence type="ECO:0000256" key="2">
    <source>
        <dbReference type="ARBA" id="ARBA00022475"/>
    </source>
</evidence>
<dbReference type="InterPro" id="IPR043428">
    <property type="entry name" value="LivM-like"/>
</dbReference>
<feature type="transmembrane region" description="Helical" evidence="6">
    <location>
        <begin position="85"/>
        <end position="105"/>
    </location>
</feature>
<evidence type="ECO:0000256" key="4">
    <source>
        <dbReference type="ARBA" id="ARBA00022989"/>
    </source>
</evidence>
<dbReference type="InterPro" id="IPR001851">
    <property type="entry name" value="ABC_transp_permease"/>
</dbReference>
<dbReference type="PANTHER" id="PTHR30482:SF10">
    <property type="entry name" value="HIGH-AFFINITY BRANCHED-CHAIN AMINO ACID TRANSPORT PROTEIN BRAE"/>
    <property type="match status" value="1"/>
</dbReference>
<accession>A0A7H9BVS1</accession>
<dbReference type="PANTHER" id="PTHR30482">
    <property type="entry name" value="HIGH-AFFINITY BRANCHED-CHAIN AMINO ACID TRANSPORT SYSTEM PERMEASE"/>
    <property type="match status" value="1"/>
</dbReference>
<keyword evidence="5 6" id="KW-0472">Membrane</keyword>